<dbReference type="Proteomes" id="UP000199403">
    <property type="component" value="Unassembled WGS sequence"/>
</dbReference>
<keyword evidence="1" id="KW-0472">Membrane</keyword>
<dbReference type="OrthoDB" id="839615at2"/>
<evidence type="ECO:0000313" key="2">
    <source>
        <dbReference type="EMBL" id="SEJ39636.1"/>
    </source>
</evidence>
<dbReference type="EMBL" id="FNZH01000003">
    <property type="protein sequence ID" value="SEJ39636.1"/>
    <property type="molecule type" value="Genomic_DNA"/>
</dbReference>
<proteinExistence type="predicted"/>
<dbReference type="RefSeq" id="WP_092174492.1">
    <property type="nucleotide sequence ID" value="NZ_FNZH01000003.1"/>
</dbReference>
<keyword evidence="1" id="KW-0812">Transmembrane</keyword>
<feature type="transmembrane region" description="Helical" evidence="1">
    <location>
        <begin position="100"/>
        <end position="120"/>
    </location>
</feature>
<keyword evidence="3" id="KW-1185">Reference proteome</keyword>
<keyword evidence="1" id="KW-1133">Transmembrane helix</keyword>
<feature type="transmembrane region" description="Helical" evidence="1">
    <location>
        <begin position="50"/>
        <end position="69"/>
    </location>
</feature>
<gene>
    <name evidence="2" type="ORF">SAMN05192553_103667</name>
</gene>
<feature type="transmembrane region" description="Helical" evidence="1">
    <location>
        <begin position="126"/>
        <end position="142"/>
    </location>
</feature>
<evidence type="ECO:0000313" key="3">
    <source>
        <dbReference type="Proteomes" id="UP000199403"/>
    </source>
</evidence>
<accession>A0A1H6YGT2</accession>
<dbReference type="AlphaFoldDB" id="A0A1H6YGT2"/>
<sequence length="168" mass="19314">MDNDERLLRLKKDFRLLERNVLLLIAIPLSFFAFAYLYSSSDTLSFDLPVLPPVLAYLGLGTVAVLLVMQQVAFERRIQLVKKSDSELHERVKRYAQATFLRYWQLFWVGVISALGLFLYDNPGFTIGYALTLLFVSLGKPTPHRIVTALQLTKGDKDLVYQINKRED</sequence>
<feature type="transmembrane region" description="Helical" evidence="1">
    <location>
        <begin position="21"/>
        <end position="38"/>
    </location>
</feature>
<name>A0A1H6YGT2_9BACT</name>
<evidence type="ECO:0000256" key="1">
    <source>
        <dbReference type="SAM" id="Phobius"/>
    </source>
</evidence>
<organism evidence="2 3">
    <name type="scientific">Cyclobacterium xiamenense</name>
    <dbReference type="NCBI Taxonomy" id="1297121"/>
    <lineage>
        <taxon>Bacteria</taxon>
        <taxon>Pseudomonadati</taxon>
        <taxon>Bacteroidota</taxon>
        <taxon>Cytophagia</taxon>
        <taxon>Cytophagales</taxon>
        <taxon>Cyclobacteriaceae</taxon>
        <taxon>Cyclobacterium</taxon>
    </lineage>
</organism>
<reference evidence="3" key="1">
    <citation type="submission" date="2016-10" db="EMBL/GenBank/DDBJ databases">
        <authorList>
            <person name="Varghese N."/>
            <person name="Submissions S."/>
        </authorList>
    </citation>
    <scope>NUCLEOTIDE SEQUENCE [LARGE SCALE GENOMIC DNA]</scope>
    <source>
        <strain evidence="3">IBRC-M 10761</strain>
    </source>
</reference>
<dbReference type="STRING" id="1416801.SAMN05192553_103667"/>
<protein>
    <submittedName>
        <fullName evidence="2">Uncharacterized protein</fullName>
    </submittedName>
</protein>